<feature type="transmembrane region" description="Helical" evidence="1">
    <location>
        <begin position="151"/>
        <end position="171"/>
    </location>
</feature>
<keyword evidence="1" id="KW-0812">Transmembrane</keyword>
<organism evidence="2 3">
    <name type="scientific">Thioclava dalianensis</name>
    <dbReference type="NCBI Taxonomy" id="1185766"/>
    <lineage>
        <taxon>Bacteria</taxon>
        <taxon>Pseudomonadati</taxon>
        <taxon>Pseudomonadota</taxon>
        <taxon>Alphaproteobacteria</taxon>
        <taxon>Rhodobacterales</taxon>
        <taxon>Paracoccaceae</taxon>
        <taxon>Thioclava</taxon>
    </lineage>
</organism>
<dbReference type="RefSeq" id="WP_038065272.1">
    <property type="nucleotide sequence ID" value="NZ_FOVB01000002.1"/>
</dbReference>
<feature type="transmembrane region" description="Helical" evidence="1">
    <location>
        <begin position="33"/>
        <end position="51"/>
    </location>
</feature>
<reference evidence="2 3" key="1">
    <citation type="submission" date="2014-03" db="EMBL/GenBank/DDBJ databases">
        <title>The draft genome sequence of Thioclava dalianensis DLFJ1-1.</title>
        <authorList>
            <person name="Lai Q."/>
            <person name="Shao Z."/>
        </authorList>
    </citation>
    <scope>NUCLEOTIDE SEQUENCE [LARGE SCALE GENOMIC DNA]</scope>
    <source>
        <strain evidence="2 3">DLFJ1-1</strain>
    </source>
</reference>
<evidence type="ECO:0000256" key="1">
    <source>
        <dbReference type="SAM" id="Phobius"/>
    </source>
</evidence>
<name>A0A074TIJ8_9RHOB</name>
<gene>
    <name evidence="2" type="ORF">DL1_20630</name>
</gene>
<comment type="caution">
    <text evidence="2">The sequence shown here is derived from an EMBL/GenBank/DDBJ whole genome shotgun (WGS) entry which is preliminary data.</text>
</comment>
<accession>A0A074TIJ8</accession>
<feature type="transmembrane region" description="Helical" evidence="1">
    <location>
        <begin position="63"/>
        <end position="82"/>
    </location>
</feature>
<dbReference type="EMBL" id="JHEH01000009">
    <property type="protein sequence ID" value="KEP69990.1"/>
    <property type="molecule type" value="Genomic_DNA"/>
</dbReference>
<feature type="transmembrane region" description="Helical" evidence="1">
    <location>
        <begin position="116"/>
        <end position="139"/>
    </location>
</feature>
<keyword evidence="1" id="KW-0472">Membrane</keyword>
<feature type="transmembrane region" description="Helical" evidence="1">
    <location>
        <begin position="88"/>
        <end position="104"/>
    </location>
</feature>
<keyword evidence="3" id="KW-1185">Reference proteome</keyword>
<sequence length="247" mass="26912">MGFFLPVFIWLIFVGLDASVSLRARRLRPSTLAFVYVTWIAFWGGIWLIWAMQAGWAESGVTLVISVLAPYVTLLVFAWGLVRAMPDHAGWVIALGLVAWAVLRERRTALKVLATLALPIALWTGAIGPLLGTGVLIFAGRKPMSARGKLIAAPAVCLLAFALAIGTNWALWQGEIRLIARVQGVENVQIPPLSRQVEGFYHAELGWLLPIIAAPDGSVRARGTKAGVPQVWSYDRQSWTAEPAPQP</sequence>
<evidence type="ECO:0000313" key="2">
    <source>
        <dbReference type="EMBL" id="KEP69990.1"/>
    </source>
</evidence>
<dbReference type="Proteomes" id="UP000027725">
    <property type="component" value="Unassembled WGS sequence"/>
</dbReference>
<protein>
    <submittedName>
        <fullName evidence="2">Uncharacterized protein</fullName>
    </submittedName>
</protein>
<dbReference type="AlphaFoldDB" id="A0A074TIJ8"/>
<keyword evidence="1" id="KW-1133">Transmembrane helix</keyword>
<dbReference type="STRING" id="1185766.SAMN05216224_102773"/>
<evidence type="ECO:0000313" key="3">
    <source>
        <dbReference type="Proteomes" id="UP000027725"/>
    </source>
</evidence>
<proteinExistence type="predicted"/>